<comment type="caution">
    <text evidence="1">The sequence shown here is derived from an EMBL/GenBank/DDBJ whole genome shotgun (WGS) entry which is preliminary data.</text>
</comment>
<dbReference type="Proteomes" id="UP001597452">
    <property type="component" value="Unassembled WGS sequence"/>
</dbReference>
<name>A0ABW5Q721_9BACI</name>
<dbReference type="RefSeq" id="WP_377327115.1">
    <property type="nucleotide sequence ID" value="NZ_JBHUMZ010000008.1"/>
</dbReference>
<sequence>LKYYSPSKKRRQTINFSWLVPFLRYFKLVMSQPLFYNLNEWWFFFSLRVENRYNITVPLERYT</sequence>
<keyword evidence="2" id="KW-1185">Reference proteome</keyword>
<proteinExistence type="predicted"/>
<accession>A0ABW5Q721</accession>
<dbReference type="EMBL" id="JBHUMZ010000008">
    <property type="protein sequence ID" value="MFD2637626.1"/>
    <property type="molecule type" value="Genomic_DNA"/>
</dbReference>
<reference evidence="2" key="1">
    <citation type="journal article" date="2019" name="Int. J. Syst. Evol. Microbiol.">
        <title>The Global Catalogue of Microorganisms (GCM) 10K type strain sequencing project: providing services to taxonomists for standard genome sequencing and annotation.</title>
        <authorList>
            <consortium name="The Broad Institute Genomics Platform"/>
            <consortium name="The Broad Institute Genome Sequencing Center for Infectious Disease"/>
            <person name="Wu L."/>
            <person name="Ma J."/>
        </authorList>
    </citation>
    <scope>NUCLEOTIDE SEQUENCE [LARGE SCALE GENOMIC DNA]</scope>
    <source>
        <strain evidence="2">TISTR 1571</strain>
    </source>
</reference>
<evidence type="ECO:0000313" key="1">
    <source>
        <dbReference type="EMBL" id="MFD2637626.1"/>
    </source>
</evidence>
<gene>
    <name evidence="1" type="ORF">ACFSW4_01915</name>
</gene>
<feature type="non-terminal residue" evidence="1">
    <location>
        <position position="1"/>
    </location>
</feature>
<evidence type="ECO:0000313" key="2">
    <source>
        <dbReference type="Proteomes" id="UP001597452"/>
    </source>
</evidence>
<protein>
    <submittedName>
        <fullName evidence="1">Uncharacterized protein</fullName>
    </submittedName>
</protein>
<organism evidence="1 2">
    <name type="scientific">Piscibacillus salipiscarius</name>
    <dbReference type="NCBI Taxonomy" id="299480"/>
    <lineage>
        <taxon>Bacteria</taxon>
        <taxon>Bacillati</taxon>
        <taxon>Bacillota</taxon>
        <taxon>Bacilli</taxon>
        <taxon>Bacillales</taxon>
        <taxon>Bacillaceae</taxon>
        <taxon>Piscibacillus</taxon>
    </lineage>
</organism>